<gene>
    <name evidence="1" type="ordered locus">BpOF4_20939</name>
</gene>
<accession>D3G1F7</accession>
<reference evidence="1 2" key="1">
    <citation type="journal article" date="2011" name="Environ. Microbiol.">
        <title>Genome of alkaliphilic Bacillus pseudofirmus OF4 reveals adaptations that support the ability to grow in an external pH range from 7.5 to 11.4.</title>
        <authorList>
            <person name="Janto B."/>
            <person name="Ahmed A."/>
            <person name="Ito M."/>
            <person name="Liu J."/>
            <person name="Hicks D.B."/>
            <person name="Pagni S."/>
            <person name="Fackelmayer O.J."/>
            <person name="Smith T.A."/>
            <person name="Earl J."/>
            <person name="Elbourne L.D."/>
            <person name="Hassan K."/>
            <person name="Paulsen I.T."/>
            <person name="Kolsto A.B."/>
            <person name="Tourasse N.J."/>
            <person name="Ehrlich G.D."/>
            <person name="Boissy R."/>
            <person name="Ivey D.M."/>
            <person name="Li G."/>
            <person name="Xue Y."/>
            <person name="Ma Y."/>
            <person name="Hu F.Z."/>
            <person name="Krulwich T.A."/>
        </authorList>
    </citation>
    <scope>NUCLEOTIDE SEQUENCE [LARGE SCALE GENOMIC DNA]</scope>
    <source>
        <strain evidence="2">ATCC BAA-2126 / JCM 17055 / OF4</strain>
    </source>
</reference>
<dbReference type="InterPro" id="IPR025855">
    <property type="entry name" value="Replic_Relax"/>
</dbReference>
<dbReference type="KEGG" id="bpf:BpOF4_20939"/>
<dbReference type="AlphaFoldDB" id="D3G1F7"/>
<dbReference type="HOGENOM" id="CLU_731161_0_0_9"/>
<dbReference type="Proteomes" id="UP000001544">
    <property type="component" value="Plasmid pBpOF4-01"/>
</dbReference>
<dbReference type="EMBL" id="CP001879">
    <property type="protein sequence ID" value="ADC52183.1"/>
    <property type="molecule type" value="Genomic_DNA"/>
</dbReference>
<keyword evidence="1" id="KW-0614">Plasmid</keyword>
<geneLocation type="plasmid" evidence="1 2">
    <name>pBpOF4-01</name>
</geneLocation>
<evidence type="ECO:0000313" key="1">
    <source>
        <dbReference type="EMBL" id="ADC52183.1"/>
    </source>
</evidence>
<dbReference type="Pfam" id="PF13814">
    <property type="entry name" value="Replic_Relax"/>
    <property type="match status" value="1"/>
</dbReference>
<organism evidence="1 2">
    <name type="scientific">Alkalihalophilus pseudofirmus (strain ATCC BAA-2126 / JCM 17055 / OF4)</name>
    <name type="common">Bacillus pseudofirmus</name>
    <dbReference type="NCBI Taxonomy" id="398511"/>
    <lineage>
        <taxon>Bacteria</taxon>
        <taxon>Bacillati</taxon>
        <taxon>Bacillota</taxon>
        <taxon>Bacilli</taxon>
        <taxon>Bacillales</taxon>
        <taxon>Bacillaceae</taxon>
        <taxon>Alkalihalophilus</taxon>
    </lineage>
</organism>
<dbReference type="RefSeq" id="WP_012961094.1">
    <property type="nucleotide sequence ID" value="NC_013792.1"/>
</dbReference>
<dbReference type="eggNOG" id="ENOG5032FXF">
    <property type="taxonomic scope" value="Bacteria"/>
</dbReference>
<sequence>MTENSLLHFNEDKIKHKKKQEVVRKTTSLPPIVKATDNPYDAVTSPLDILDYLPPDNSKFALYADPYGRMMYYEPKIGNSQGRYWLQETLESHSITQEEMKLLQFLSTNRIATRNQIQRVLFDSTVSVDKVKRFLQKCRKRGIICSFSWISPLKDGRKKPLVYGLTRVGVEAVYHLYREELEREFTFQPIIFPEGKAPDMTNFYLDLAANELYSELKRLDRVIEWERKKRTYRFPNGRFYKPFVSFEVIKDEGEFHKFWLEVVRVFPGWESAVAGRFRLIQEAFEQLAPAERPSRVVLIVDSVSRVECLCDAANDIMPDVPIRFTTDELLLEGINQNTFLRRKDDGSLVRSPIPFLSESHTGMNASEYFASLSESFQDEVEDLFED</sequence>
<evidence type="ECO:0000313" key="2">
    <source>
        <dbReference type="Proteomes" id="UP000001544"/>
    </source>
</evidence>
<keyword evidence="2" id="KW-1185">Reference proteome</keyword>
<name>D3G1F7_ALKPO</name>
<protein>
    <submittedName>
        <fullName evidence="1">Uncharacterized protein</fullName>
    </submittedName>
</protein>
<proteinExistence type="predicted"/>